<evidence type="ECO:0000313" key="2">
    <source>
        <dbReference type="Proteomes" id="UP001148662"/>
    </source>
</evidence>
<organism evidence="1 2">
    <name type="scientific">Phlebia brevispora</name>
    <dbReference type="NCBI Taxonomy" id="194682"/>
    <lineage>
        <taxon>Eukaryota</taxon>
        <taxon>Fungi</taxon>
        <taxon>Dikarya</taxon>
        <taxon>Basidiomycota</taxon>
        <taxon>Agaricomycotina</taxon>
        <taxon>Agaricomycetes</taxon>
        <taxon>Polyporales</taxon>
        <taxon>Meruliaceae</taxon>
        <taxon>Phlebia</taxon>
    </lineage>
</organism>
<reference evidence="1" key="1">
    <citation type="submission" date="2022-07" db="EMBL/GenBank/DDBJ databases">
        <title>Genome Sequence of Phlebia brevispora.</title>
        <authorList>
            <person name="Buettner E."/>
        </authorList>
    </citation>
    <scope>NUCLEOTIDE SEQUENCE</scope>
    <source>
        <strain evidence="1">MPL23</strain>
    </source>
</reference>
<keyword evidence="2" id="KW-1185">Reference proteome</keyword>
<evidence type="ECO:0000313" key="1">
    <source>
        <dbReference type="EMBL" id="KAJ3553444.1"/>
    </source>
</evidence>
<dbReference type="Proteomes" id="UP001148662">
    <property type="component" value="Unassembled WGS sequence"/>
</dbReference>
<protein>
    <submittedName>
        <fullName evidence="1">Uncharacterized protein</fullName>
    </submittedName>
</protein>
<dbReference type="EMBL" id="JANHOG010000538">
    <property type="protein sequence ID" value="KAJ3553444.1"/>
    <property type="molecule type" value="Genomic_DNA"/>
</dbReference>
<gene>
    <name evidence="1" type="ORF">NM688_g3611</name>
</gene>
<name>A0ACC1T5N5_9APHY</name>
<accession>A0ACC1T5N5</accession>
<sequence>MLRTALLTLGDLTDFYPTVDCLNNTDFTLSLKPARDKVLTSIFVDPSSPYPTDRELPEVVKLAPTSWMLQTIASFESAGVLCTVVNMNERWRIFWGIAGTISFELASSVICWLAH</sequence>
<proteinExistence type="predicted"/>
<comment type="caution">
    <text evidence="1">The sequence shown here is derived from an EMBL/GenBank/DDBJ whole genome shotgun (WGS) entry which is preliminary data.</text>
</comment>